<reference evidence="7 8" key="1">
    <citation type="submission" date="2024-09" db="EMBL/GenBank/DDBJ databases">
        <authorList>
            <person name="Sun Q."/>
            <person name="Mori K."/>
        </authorList>
    </citation>
    <scope>NUCLEOTIDE SEQUENCE [LARGE SCALE GENOMIC DNA]</scope>
    <source>
        <strain evidence="7 8">CCM 3426</strain>
    </source>
</reference>
<feature type="transmembrane region" description="Helical" evidence="5">
    <location>
        <begin position="81"/>
        <end position="101"/>
    </location>
</feature>
<feature type="transmembrane region" description="Helical" evidence="5">
    <location>
        <begin position="51"/>
        <end position="69"/>
    </location>
</feature>
<feature type="transmembrane region" description="Helical" evidence="5">
    <location>
        <begin position="285"/>
        <end position="302"/>
    </location>
</feature>
<keyword evidence="3 5" id="KW-1133">Transmembrane helix</keyword>
<evidence type="ECO:0000313" key="7">
    <source>
        <dbReference type="EMBL" id="MFB9208529.1"/>
    </source>
</evidence>
<dbReference type="InterPro" id="IPR051337">
    <property type="entry name" value="OPA_Antiporter"/>
</dbReference>
<comment type="caution">
    <text evidence="7">The sequence shown here is derived from an EMBL/GenBank/DDBJ whole genome shotgun (WGS) entry which is preliminary data.</text>
</comment>
<feature type="transmembrane region" description="Helical" evidence="5">
    <location>
        <begin position="143"/>
        <end position="163"/>
    </location>
</feature>
<feature type="transmembrane region" description="Helical" evidence="5">
    <location>
        <begin position="107"/>
        <end position="131"/>
    </location>
</feature>
<sequence>MNDYSASPSAGSRSARRWVVLLLCWASLTMTSVDRSTWGPASLQAGEALGVSLAGLGAFATAYYVGYVLSNIGGGLLGDRIGSRVVLSGSLFTAGGFMIVFGSVPSAGAGIAVQALIGLCAGADFAAGVKLIASWFGERERGLAMGVFTMASSLGTMIANALVPRLIQWYDWRASYHLFGIVSMGLALVCLTLLRDRREPAAARPPLRGLVRDRNLLLIGLAGFGGLWGTYGFVTWSNTLMVTGRGIDPVAAGTVVVVFAAAGAVGKPVIGLATDLAGRGRKRPAVAVLVAFAVCLLLFGGMETETAFLVMAGFAGLGAYLYSPLLIAMVPGLSGTALAGSAAGVTNALAQLGSVTVPVVVGAVYQSTGSFSAAFATLAAGPVAGAVALTFVREAHVRAAAGDEARRTPGRARFRRP</sequence>
<feature type="domain" description="Major facilitator superfamily (MFS) profile" evidence="6">
    <location>
        <begin position="20"/>
        <end position="397"/>
    </location>
</feature>
<dbReference type="InterPro" id="IPR000849">
    <property type="entry name" value="Sugar_P_transporter"/>
</dbReference>
<proteinExistence type="predicted"/>
<gene>
    <name evidence="7" type="ORF">ACFFV7_45620</name>
</gene>
<feature type="transmembrane region" description="Helical" evidence="5">
    <location>
        <begin position="254"/>
        <end position="273"/>
    </location>
</feature>
<evidence type="ECO:0000256" key="5">
    <source>
        <dbReference type="SAM" id="Phobius"/>
    </source>
</evidence>
<feature type="transmembrane region" description="Helical" evidence="5">
    <location>
        <begin position="308"/>
        <end position="330"/>
    </location>
</feature>
<dbReference type="InterPro" id="IPR011701">
    <property type="entry name" value="MFS"/>
</dbReference>
<dbReference type="InterPro" id="IPR036259">
    <property type="entry name" value="MFS_trans_sf"/>
</dbReference>
<evidence type="ECO:0000256" key="1">
    <source>
        <dbReference type="ARBA" id="ARBA00004651"/>
    </source>
</evidence>
<feature type="transmembrane region" description="Helical" evidence="5">
    <location>
        <begin position="175"/>
        <end position="194"/>
    </location>
</feature>
<feature type="transmembrane region" description="Helical" evidence="5">
    <location>
        <begin position="342"/>
        <end position="365"/>
    </location>
</feature>
<evidence type="ECO:0000259" key="6">
    <source>
        <dbReference type="PROSITE" id="PS50850"/>
    </source>
</evidence>
<evidence type="ECO:0000256" key="4">
    <source>
        <dbReference type="ARBA" id="ARBA00023136"/>
    </source>
</evidence>
<dbReference type="RefSeq" id="WP_229823967.1">
    <property type="nucleotide sequence ID" value="NZ_BMRC01000005.1"/>
</dbReference>
<comment type="subcellular location">
    <subcellularLocation>
        <location evidence="1">Cell membrane</location>
        <topology evidence="1">Multi-pass membrane protein</topology>
    </subcellularLocation>
</comment>
<feature type="transmembrane region" description="Helical" evidence="5">
    <location>
        <begin position="371"/>
        <end position="392"/>
    </location>
</feature>
<dbReference type="Pfam" id="PF07690">
    <property type="entry name" value="MFS_1"/>
    <property type="match status" value="1"/>
</dbReference>
<keyword evidence="4 5" id="KW-0472">Membrane</keyword>
<evidence type="ECO:0000256" key="3">
    <source>
        <dbReference type="ARBA" id="ARBA00022989"/>
    </source>
</evidence>
<dbReference type="Gene3D" id="1.20.1250.20">
    <property type="entry name" value="MFS general substrate transporter like domains"/>
    <property type="match status" value="2"/>
</dbReference>
<dbReference type="PIRSF" id="PIRSF002808">
    <property type="entry name" value="Hexose_phosphate_transp"/>
    <property type="match status" value="1"/>
</dbReference>
<name>A0ABV5IXR4_9ACTN</name>
<dbReference type="PANTHER" id="PTHR43826:SF3">
    <property type="entry name" value="GLUCOSE-6-PHOSPHATE EXCHANGER SLC37A4"/>
    <property type="match status" value="1"/>
</dbReference>
<protein>
    <submittedName>
        <fullName evidence="7">MFS transporter</fullName>
    </submittedName>
</protein>
<accession>A0ABV5IXR4</accession>
<dbReference type="Proteomes" id="UP001589647">
    <property type="component" value="Unassembled WGS sequence"/>
</dbReference>
<evidence type="ECO:0000313" key="8">
    <source>
        <dbReference type="Proteomes" id="UP001589647"/>
    </source>
</evidence>
<dbReference type="EMBL" id="JBHMEI010000078">
    <property type="protein sequence ID" value="MFB9208529.1"/>
    <property type="molecule type" value="Genomic_DNA"/>
</dbReference>
<keyword evidence="8" id="KW-1185">Reference proteome</keyword>
<keyword evidence="2 5" id="KW-0812">Transmembrane</keyword>
<dbReference type="InterPro" id="IPR020846">
    <property type="entry name" value="MFS_dom"/>
</dbReference>
<organism evidence="7 8">
    <name type="scientific">Nonomuraea spiralis</name>
    <dbReference type="NCBI Taxonomy" id="46182"/>
    <lineage>
        <taxon>Bacteria</taxon>
        <taxon>Bacillati</taxon>
        <taxon>Actinomycetota</taxon>
        <taxon>Actinomycetes</taxon>
        <taxon>Streptosporangiales</taxon>
        <taxon>Streptosporangiaceae</taxon>
        <taxon>Nonomuraea</taxon>
    </lineage>
</organism>
<dbReference type="PANTHER" id="PTHR43826">
    <property type="entry name" value="GLUCOSE-6-PHOSPHATE EXCHANGER SLC37A4"/>
    <property type="match status" value="1"/>
</dbReference>
<dbReference type="PROSITE" id="PS50850">
    <property type="entry name" value="MFS"/>
    <property type="match status" value="1"/>
</dbReference>
<feature type="transmembrane region" description="Helical" evidence="5">
    <location>
        <begin position="215"/>
        <end position="234"/>
    </location>
</feature>
<evidence type="ECO:0000256" key="2">
    <source>
        <dbReference type="ARBA" id="ARBA00022692"/>
    </source>
</evidence>
<dbReference type="SUPFAM" id="SSF103473">
    <property type="entry name" value="MFS general substrate transporter"/>
    <property type="match status" value="1"/>
</dbReference>